<organism evidence="1">
    <name type="scientific">marine sediment metagenome</name>
    <dbReference type="NCBI Taxonomy" id="412755"/>
    <lineage>
        <taxon>unclassified sequences</taxon>
        <taxon>metagenomes</taxon>
        <taxon>ecological metagenomes</taxon>
    </lineage>
</organism>
<name>X1U7G9_9ZZZZ</name>
<proteinExistence type="predicted"/>
<dbReference type="Gene3D" id="3.40.50.300">
    <property type="entry name" value="P-loop containing nucleotide triphosphate hydrolases"/>
    <property type="match status" value="1"/>
</dbReference>
<comment type="caution">
    <text evidence="1">The sequence shown here is derived from an EMBL/GenBank/DDBJ whole genome shotgun (WGS) entry which is preliminary data.</text>
</comment>
<feature type="non-terminal residue" evidence="1">
    <location>
        <position position="1"/>
    </location>
</feature>
<dbReference type="InterPro" id="IPR027417">
    <property type="entry name" value="P-loop_NTPase"/>
</dbReference>
<dbReference type="PANTHER" id="PTHR34704:SF1">
    <property type="entry name" value="ATPASE"/>
    <property type="match status" value="1"/>
</dbReference>
<protein>
    <recommendedName>
        <fullName evidence="2">ATPase domain-containing protein</fullName>
    </recommendedName>
</protein>
<dbReference type="SUPFAM" id="SSF52540">
    <property type="entry name" value="P-loop containing nucleoside triphosphate hydrolases"/>
    <property type="match status" value="1"/>
</dbReference>
<gene>
    <name evidence="1" type="ORF">S12H4_29708</name>
</gene>
<dbReference type="PANTHER" id="PTHR34704">
    <property type="entry name" value="ATPASE"/>
    <property type="match status" value="1"/>
</dbReference>
<feature type="non-terminal residue" evidence="1">
    <location>
        <position position="280"/>
    </location>
</feature>
<accession>X1U7G9</accession>
<dbReference type="EMBL" id="BARW01017161">
    <property type="protein sequence ID" value="GAI99546.1"/>
    <property type="molecule type" value="Genomic_DNA"/>
</dbReference>
<dbReference type="AlphaFoldDB" id="X1U7G9"/>
<evidence type="ECO:0008006" key="2">
    <source>
        <dbReference type="Google" id="ProtNLM"/>
    </source>
</evidence>
<sequence length="280" mass="32211">LLYEELNQNPAHVLLDEFQWMANYRNEIVSELKPIWDLYISRIKGITLILCGSIASFMTTKVVKASAFYGRTDLVIHLRSFLLPDTKEMLKGKGINEIIEAQMLLGGVPKYLDIIREKPSIRIGIEELAFTETGYLADEYNRIFLSHFGRNPEYEKIVKILAGHPYGLFRQQISEKAGIDLGGGLTTHLRDLESAGFISSATPFHKDYNSRLLKYHLSDAYLRFYFSFILPHIKKIKSGIHRAIFRNIMQSGSFRGWMGRAFEYLCFEHTEKISELLGFS</sequence>
<evidence type="ECO:0000313" key="1">
    <source>
        <dbReference type="EMBL" id="GAI99546.1"/>
    </source>
</evidence>
<reference evidence="1" key="1">
    <citation type="journal article" date="2014" name="Front. Microbiol.">
        <title>High frequency of phylogenetically diverse reductive dehalogenase-homologous genes in deep subseafloor sedimentary metagenomes.</title>
        <authorList>
            <person name="Kawai M."/>
            <person name="Futagami T."/>
            <person name="Toyoda A."/>
            <person name="Takaki Y."/>
            <person name="Nishi S."/>
            <person name="Hori S."/>
            <person name="Arai W."/>
            <person name="Tsubouchi T."/>
            <person name="Morono Y."/>
            <person name="Uchiyama I."/>
            <person name="Ito T."/>
            <person name="Fujiyama A."/>
            <person name="Inagaki F."/>
            <person name="Takami H."/>
        </authorList>
    </citation>
    <scope>NUCLEOTIDE SEQUENCE</scope>
    <source>
        <strain evidence="1">Expedition CK06-06</strain>
    </source>
</reference>